<dbReference type="PANTHER" id="PTHR11265:SF0">
    <property type="entry name" value="12S RRNA N4-METHYLCYTIDINE METHYLTRANSFERASE"/>
    <property type="match status" value="1"/>
</dbReference>
<dbReference type="KEGG" id="bbgw:UT28_C0001G0124"/>
<keyword evidence="6" id="KW-0963">Cytoplasm</keyword>
<dbReference type="SUPFAM" id="SSF81799">
    <property type="entry name" value="Putative methyltransferase TM0872, insert domain"/>
    <property type="match status" value="1"/>
</dbReference>
<dbReference type="PATRIC" id="fig|1618337.4.peg.122"/>
<comment type="catalytic activity">
    <reaction evidence="6">
        <text>cytidine(1402) in 16S rRNA + S-adenosyl-L-methionine = N(4)-methylcytidine(1402) in 16S rRNA + S-adenosyl-L-homocysteine + H(+)</text>
        <dbReference type="Rhea" id="RHEA:42928"/>
        <dbReference type="Rhea" id="RHEA-COMP:10286"/>
        <dbReference type="Rhea" id="RHEA-COMP:10287"/>
        <dbReference type="ChEBI" id="CHEBI:15378"/>
        <dbReference type="ChEBI" id="CHEBI:57856"/>
        <dbReference type="ChEBI" id="CHEBI:59789"/>
        <dbReference type="ChEBI" id="CHEBI:74506"/>
        <dbReference type="ChEBI" id="CHEBI:82748"/>
        <dbReference type="EC" id="2.1.1.199"/>
    </reaction>
</comment>
<keyword evidence="5 6" id="KW-0949">S-adenosyl-L-methionine</keyword>
<comment type="subcellular location">
    <subcellularLocation>
        <location evidence="6">Cytoplasm</location>
    </subcellularLocation>
</comment>
<evidence type="ECO:0000313" key="8">
    <source>
        <dbReference type="Proteomes" id="UP000035648"/>
    </source>
</evidence>
<gene>
    <name evidence="7" type="primary">mraW</name>
    <name evidence="6" type="synonym">rsmH</name>
    <name evidence="7" type="ORF">UT28_C0001G0124</name>
</gene>
<comment type="similarity">
    <text evidence="1 6">Belongs to the methyltransferase superfamily. RsmH family.</text>
</comment>
<feature type="binding site" evidence="6">
    <location>
        <position position="100"/>
    </location>
    <ligand>
        <name>S-adenosyl-L-methionine</name>
        <dbReference type="ChEBI" id="CHEBI:59789"/>
    </ligand>
</feature>
<keyword evidence="3 6" id="KW-0489">Methyltransferase</keyword>
<accession>A0A0G4B271</accession>
<dbReference type="PIRSF" id="PIRSF004486">
    <property type="entry name" value="MraW"/>
    <property type="match status" value="1"/>
</dbReference>
<evidence type="ECO:0000256" key="5">
    <source>
        <dbReference type="ARBA" id="ARBA00022691"/>
    </source>
</evidence>
<dbReference type="GO" id="GO:0005737">
    <property type="term" value="C:cytoplasm"/>
    <property type="evidence" value="ECO:0007669"/>
    <property type="project" value="UniProtKB-SubCell"/>
</dbReference>
<dbReference type="Proteomes" id="UP000035648">
    <property type="component" value="Chromosome"/>
</dbReference>
<dbReference type="SUPFAM" id="SSF53335">
    <property type="entry name" value="S-adenosyl-L-methionine-dependent methyltransferases"/>
    <property type="match status" value="1"/>
</dbReference>
<sequence length="292" mass="32857">MKHIPVLKEEVIKTLAPQSNEHFIDLTLGHGGHASEILKKTAPNGKLLAVEQDFRAIAEANENLASFGNRFEIVQDNFNEIGLIIRKWPEKNEVSGILIDLGPNTDQLKSEELGLSFRGSAPLDMRLDAKIQTTASDILNKFPEREIVQILFDGEERFAKQIARKIVDVRNKESIETTDQLVEIIRQSTPPSYRFKQKTHFATGTFRALRMAVNKELENLKSVLPQAVSILSPGGRLVVITFHSLEDRIVKNFLRERPDLEVLTPKPIIATEEEIQINPSARSAKVRAAIKI</sequence>
<evidence type="ECO:0000256" key="1">
    <source>
        <dbReference type="ARBA" id="ARBA00010396"/>
    </source>
</evidence>
<dbReference type="EC" id="2.1.1.199" evidence="6"/>
<comment type="function">
    <text evidence="6">Specifically methylates the N4 position of cytidine in position 1402 (C1402) of 16S rRNA.</text>
</comment>
<feature type="binding site" evidence="6">
    <location>
        <begin position="31"/>
        <end position="33"/>
    </location>
    <ligand>
        <name>S-adenosyl-L-methionine</name>
        <dbReference type="ChEBI" id="CHEBI:59789"/>
    </ligand>
</feature>
<proteinExistence type="inferred from homology"/>
<name>A0A0G4B271_9BACT</name>
<evidence type="ECO:0000313" key="7">
    <source>
        <dbReference type="EMBL" id="AKM81939.1"/>
    </source>
</evidence>
<evidence type="ECO:0000256" key="6">
    <source>
        <dbReference type="HAMAP-Rule" id="MF_01007"/>
    </source>
</evidence>
<dbReference type="HAMAP" id="MF_01007">
    <property type="entry name" value="16SrRNA_methyltr_H"/>
    <property type="match status" value="1"/>
</dbReference>
<dbReference type="AlphaFoldDB" id="A0A0G4B271"/>
<dbReference type="InterPro" id="IPR023397">
    <property type="entry name" value="SAM-dep_MeTrfase_MraW_recog"/>
</dbReference>
<dbReference type="InterPro" id="IPR002903">
    <property type="entry name" value="RsmH"/>
</dbReference>
<dbReference type="Gene3D" id="1.10.150.170">
    <property type="entry name" value="Putative methyltransferase TM0872, insert domain"/>
    <property type="match status" value="1"/>
</dbReference>
<dbReference type="STRING" id="1618337.UT28_C0001G0124"/>
<dbReference type="NCBIfam" id="TIGR00006">
    <property type="entry name" value="16S rRNA (cytosine(1402)-N(4))-methyltransferase RsmH"/>
    <property type="match status" value="1"/>
</dbReference>
<dbReference type="PANTHER" id="PTHR11265">
    <property type="entry name" value="S-ADENOSYL-METHYLTRANSFERASE MRAW"/>
    <property type="match status" value="1"/>
</dbReference>
<feature type="binding site" evidence="6">
    <location>
        <position position="107"/>
    </location>
    <ligand>
        <name>S-adenosyl-L-methionine</name>
        <dbReference type="ChEBI" id="CHEBI:59789"/>
    </ligand>
</feature>
<keyword evidence="2 6" id="KW-0698">rRNA processing</keyword>
<dbReference type="InterPro" id="IPR029063">
    <property type="entry name" value="SAM-dependent_MTases_sf"/>
</dbReference>
<evidence type="ECO:0000256" key="3">
    <source>
        <dbReference type="ARBA" id="ARBA00022603"/>
    </source>
</evidence>
<dbReference type="GO" id="GO:0070475">
    <property type="term" value="P:rRNA base methylation"/>
    <property type="evidence" value="ECO:0007669"/>
    <property type="project" value="UniProtKB-UniRule"/>
</dbReference>
<feature type="binding site" evidence="6">
    <location>
        <position position="51"/>
    </location>
    <ligand>
        <name>S-adenosyl-L-methionine</name>
        <dbReference type="ChEBI" id="CHEBI:59789"/>
    </ligand>
</feature>
<reference evidence="7 8" key="1">
    <citation type="journal article" date="2015" name="Nature">
        <title>rRNA introns, odd ribosomes, and small enigmatic genomes across a large radiation of phyla.</title>
        <authorList>
            <person name="Brown C.T."/>
            <person name="Hug L.A."/>
            <person name="Thomas B.C."/>
            <person name="Sharon I."/>
            <person name="Castelle C.J."/>
            <person name="Singh A."/>
            <person name="Wilkins M.J."/>
            <person name="Williams K.H."/>
            <person name="Banfield J.F."/>
        </authorList>
    </citation>
    <scope>NUCLEOTIDE SEQUENCE [LARGE SCALE GENOMIC DNA]</scope>
</reference>
<keyword evidence="4 6" id="KW-0808">Transferase</keyword>
<dbReference type="Gene3D" id="3.40.50.150">
    <property type="entry name" value="Vaccinia Virus protein VP39"/>
    <property type="match status" value="1"/>
</dbReference>
<dbReference type="Pfam" id="PF01795">
    <property type="entry name" value="Methyltransf_5"/>
    <property type="match status" value="1"/>
</dbReference>
<feature type="binding site" evidence="6">
    <location>
        <position position="78"/>
    </location>
    <ligand>
        <name>S-adenosyl-L-methionine</name>
        <dbReference type="ChEBI" id="CHEBI:59789"/>
    </ligand>
</feature>
<evidence type="ECO:0000256" key="2">
    <source>
        <dbReference type="ARBA" id="ARBA00022552"/>
    </source>
</evidence>
<dbReference type="GO" id="GO:0071424">
    <property type="term" value="F:rRNA (cytosine-N4-)-methyltransferase activity"/>
    <property type="evidence" value="ECO:0007669"/>
    <property type="project" value="UniProtKB-UniRule"/>
</dbReference>
<organism evidence="7 8">
    <name type="scientific">Berkelbacteria bacterium GW2011_GWE1_39_12</name>
    <dbReference type="NCBI Taxonomy" id="1618337"/>
    <lineage>
        <taxon>Bacteria</taxon>
        <taxon>Candidatus Berkelbacteria</taxon>
    </lineage>
</organism>
<protein>
    <recommendedName>
        <fullName evidence="6">Ribosomal RNA small subunit methyltransferase H</fullName>
        <ecNumber evidence="6">2.1.1.199</ecNumber>
    </recommendedName>
    <alternativeName>
        <fullName evidence="6">16S rRNA m(4)C1402 methyltransferase</fullName>
    </alternativeName>
    <alternativeName>
        <fullName evidence="6">rRNA (cytosine-N(4)-)-methyltransferase RsmH</fullName>
    </alternativeName>
</protein>
<evidence type="ECO:0000256" key="4">
    <source>
        <dbReference type="ARBA" id="ARBA00022679"/>
    </source>
</evidence>
<dbReference type="EMBL" id="CP011213">
    <property type="protein sequence ID" value="AKM81939.1"/>
    <property type="molecule type" value="Genomic_DNA"/>
</dbReference>